<dbReference type="InterPro" id="IPR001138">
    <property type="entry name" value="Zn2Cys6_DnaBD"/>
</dbReference>
<sequence length="667" mass="74978">MVSGRKTPRASVACAKCRQRKVRCDVARRGHPCMNCELDQEECVVLPRGRQQRRRLETAGDEDASPCSSSLSSPDGERQRRTFKKGTRPTDITFQAYTFIKTEFLSRLEQDEICYLDSQSCFRLPVRSSWQSMLQVYFQHINPLVPVLDETTFWRLSRGNETPTVSLFVAQAILFAACPFASRRTIKGLGFANCRNARAAFYRRAKLLYRLESELHSVAIVQGSLLLSLCSSAQTESPVNSVWLSIAVQHARSLGAHHFEAQGTASSSDWRELKRLWWVCLIRDRIIALGHRRPLQIVYDHWDIEIELLSSSKVSEEMCQSEVYSAPFRHGLFSVFRSVFGLCVPLTQILQLAVPESENCSAALRQADIFSDSLQVWLDETNGHLERFYQTVSSDEPVVLHDHLLQIYFHAAQVHIHNFKIKTIASLSRETSLRAPELLRSGSGIETSVDAIANSLSILAQHQLVQYIPTSAVMCVVFPFVLDAVYLEGVPHADQSEASNKHNETFLESMRALRTRYNYVDPITNVVDKVLSLIKPCDAIPSWKQLIASRPGYYIALLRTVDLVLSTGRLPSGAPVAYTLGSESEVSVADPTTIRFCSPELLQECSEVPDSALELSDDSLYQSNYFPVESPLELGAQMVDSRPSDPFLRDIFGLCQDQDIETLLGMV</sequence>
<evidence type="ECO:0000256" key="6">
    <source>
        <dbReference type="SAM" id="MobiDB-lite"/>
    </source>
</evidence>
<keyword evidence="1" id="KW-0479">Metal-binding</keyword>
<dbReference type="Pfam" id="PF00172">
    <property type="entry name" value="Zn_clus"/>
    <property type="match status" value="1"/>
</dbReference>
<gene>
    <name evidence="8" type="ORF">BDW59DRAFT_161078</name>
</gene>
<dbReference type="SUPFAM" id="SSF57701">
    <property type="entry name" value="Zn2/Cys6 DNA-binding domain"/>
    <property type="match status" value="1"/>
</dbReference>
<dbReference type="SMART" id="SM00906">
    <property type="entry name" value="Fungal_trans"/>
    <property type="match status" value="1"/>
</dbReference>
<dbReference type="PANTHER" id="PTHR47425">
    <property type="entry name" value="FARB-RELATED"/>
    <property type="match status" value="1"/>
</dbReference>
<dbReference type="InterPro" id="IPR007219">
    <property type="entry name" value="XnlR_reg_dom"/>
</dbReference>
<feature type="region of interest" description="Disordered" evidence="6">
    <location>
        <begin position="54"/>
        <end position="85"/>
    </location>
</feature>
<dbReference type="Pfam" id="PF04082">
    <property type="entry name" value="Fungal_trans"/>
    <property type="match status" value="1"/>
</dbReference>
<evidence type="ECO:0000313" key="8">
    <source>
        <dbReference type="EMBL" id="KAL2826241.1"/>
    </source>
</evidence>
<evidence type="ECO:0000256" key="5">
    <source>
        <dbReference type="ARBA" id="ARBA00023242"/>
    </source>
</evidence>
<accession>A0ABR4IEU3</accession>
<keyword evidence="4" id="KW-0804">Transcription</keyword>
<dbReference type="SMART" id="SM00066">
    <property type="entry name" value="GAL4"/>
    <property type="match status" value="1"/>
</dbReference>
<evidence type="ECO:0000256" key="4">
    <source>
        <dbReference type="ARBA" id="ARBA00023163"/>
    </source>
</evidence>
<dbReference type="PROSITE" id="PS50048">
    <property type="entry name" value="ZN2_CY6_FUNGAL_2"/>
    <property type="match status" value="1"/>
</dbReference>
<keyword evidence="2" id="KW-0805">Transcription regulation</keyword>
<organism evidence="8 9">
    <name type="scientific">Aspergillus cavernicola</name>
    <dbReference type="NCBI Taxonomy" id="176166"/>
    <lineage>
        <taxon>Eukaryota</taxon>
        <taxon>Fungi</taxon>
        <taxon>Dikarya</taxon>
        <taxon>Ascomycota</taxon>
        <taxon>Pezizomycotina</taxon>
        <taxon>Eurotiomycetes</taxon>
        <taxon>Eurotiomycetidae</taxon>
        <taxon>Eurotiales</taxon>
        <taxon>Aspergillaceae</taxon>
        <taxon>Aspergillus</taxon>
        <taxon>Aspergillus subgen. Nidulantes</taxon>
    </lineage>
</organism>
<dbReference type="Proteomes" id="UP001610335">
    <property type="component" value="Unassembled WGS sequence"/>
</dbReference>
<dbReference type="PANTHER" id="PTHR47425:SF2">
    <property type="entry name" value="FARB-RELATED"/>
    <property type="match status" value="1"/>
</dbReference>
<evidence type="ECO:0000256" key="1">
    <source>
        <dbReference type="ARBA" id="ARBA00022723"/>
    </source>
</evidence>
<dbReference type="InterPro" id="IPR052761">
    <property type="entry name" value="Fungal_Detox/Toxin_TFs"/>
</dbReference>
<dbReference type="EMBL" id="JBFXLS010000031">
    <property type="protein sequence ID" value="KAL2826241.1"/>
    <property type="molecule type" value="Genomic_DNA"/>
</dbReference>
<evidence type="ECO:0000313" key="9">
    <source>
        <dbReference type="Proteomes" id="UP001610335"/>
    </source>
</evidence>
<keyword evidence="9" id="KW-1185">Reference proteome</keyword>
<dbReference type="InterPro" id="IPR036864">
    <property type="entry name" value="Zn2-C6_fun-type_DNA-bd_sf"/>
</dbReference>
<dbReference type="CDD" id="cd12148">
    <property type="entry name" value="fungal_TF_MHR"/>
    <property type="match status" value="1"/>
</dbReference>
<evidence type="ECO:0000256" key="3">
    <source>
        <dbReference type="ARBA" id="ARBA00023125"/>
    </source>
</evidence>
<evidence type="ECO:0000259" key="7">
    <source>
        <dbReference type="PROSITE" id="PS50048"/>
    </source>
</evidence>
<dbReference type="Gene3D" id="4.10.240.10">
    <property type="entry name" value="Zn(2)-C6 fungal-type DNA-binding domain"/>
    <property type="match status" value="1"/>
</dbReference>
<protein>
    <submittedName>
        <fullName evidence="8">Fungal-specific transcription factor domain-containing protein</fullName>
    </submittedName>
</protein>
<comment type="caution">
    <text evidence="8">The sequence shown here is derived from an EMBL/GenBank/DDBJ whole genome shotgun (WGS) entry which is preliminary data.</text>
</comment>
<keyword evidence="3" id="KW-0238">DNA-binding</keyword>
<reference evidence="8 9" key="1">
    <citation type="submission" date="2024-07" db="EMBL/GenBank/DDBJ databases">
        <title>Section-level genome sequencing and comparative genomics of Aspergillus sections Usti and Cavernicolus.</title>
        <authorList>
            <consortium name="Lawrence Berkeley National Laboratory"/>
            <person name="Nybo J.L."/>
            <person name="Vesth T.C."/>
            <person name="Theobald S."/>
            <person name="Frisvad J.C."/>
            <person name="Larsen T.O."/>
            <person name="Kjaerboelling I."/>
            <person name="Rothschild-Mancinelli K."/>
            <person name="Lyhne E.K."/>
            <person name="Kogle M.E."/>
            <person name="Barry K."/>
            <person name="Clum A."/>
            <person name="Na H."/>
            <person name="Ledsgaard L."/>
            <person name="Lin J."/>
            <person name="Lipzen A."/>
            <person name="Kuo A."/>
            <person name="Riley R."/>
            <person name="Mondo S."/>
            <person name="LaButti K."/>
            <person name="Haridas S."/>
            <person name="Pangalinan J."/>
            <person name="Salamov A.A."/>
            <person name="Simmons B.A."/>
            <person name="Magnuson J.K."/>
            <person name="Chen J."/>
            <person name="Drula E."/>
            <person name="Henrissat B."/>
            <person name="Wiebenga A."/>
            <person name="Lubbers R.J."/>
            <person name="Gomes A.C."/>
            <person name="Makela M.R."/>
            <person name="Stajich J."/>
            <person name="Grigoriev I.V."/>
            <person name="Mortensen U.H."/>
            <person name="De vries R.P."/>
            <person name="Baker S.E."/>
            <person name="Andersen M.R."/>
        </authorList>
    </citation>
    <scope>NUCLEOTIDE SEQUENCE [LARGE SCALE GENOMIC DNA]</scope>
    <source>
        <strain evidence="8 9">CBS 600.67</strain>
    </source>
</reference>
<dbReference type="PROSITE" id="PS00463">
    <property type="entry name" value="ZN2_CY6_FUNGAL_1"/>
    <property type="match status" value="1"/>
</dbReference>
<feature type="domain" description="Zn(2)-C6 fungal-type" evidence="7">
    <location>
        <begin position="13"/>
        <end position="45"/>
    </location>
</feature>
<name>A0ABR4IEU3_9EURO</name>
<keyword evidence="5" id="KW-0539">Nucleus</keyword>
<feature type="compositionally biased region" description="Low complexity" evidence="6">
    <location>
        <begin position="65"/>
        <end position="74"/>
    </location>
</feature>
<evidence type="ECO:0000256" key="2">
    <source>
        <dbReference type="ARBA" id="ARBA00023015"/>
    </source>
</evidence>
<proteinExistence type="predicted"/>
<dbReference type="CDD" id="cd00067">
    <property type="entry name" value="GAL4"/>
    <property type="match status" value="1"/>
</dbReference>